<keyword evidence="5" id="KW-0812">Transmembrane</keyword>
<keyword evidence="8" id="KW-1185">Reference proteome</keyword>
<organism evidence="7 8">
    <name type="scientific">Triticum urartu</name>
    <name type="common">Red wild einkorn</name>
    <name type="synonym">Crithodium urartu</name>
    <dbReference type="NCBI Taxonomy" id="4572"/>
    <lineage>
        <taxon>Eukaryota</taxon>
        <taxon>Viridiplantae</taxon>
        <taxon>Streptophyta</taxon>
        <taxon>Embryophyta</taxon>
        <taxon>Tracheophyta</taxon>
        <taxon>Spermatophyta</taxon>
        <taxon>Magnoliopsida</taxon>
        <taxon>Liliopsida</taxon>
        <taxon>Poales</taxon>
        <taxon>Poaceae</taxon>
        <taxon>BOP clade</taxon>
        <taxon>Pooideae</taxon>
        <taxon>Triticodae</taxon>
        <taxon>Triticeae</taxon>
        <taxon>Triticinae</taxon>
        <taxon>Triticum</taxon>
    </lineage>
</organism>
<name>A0A8R7JVX0_TRIUA</name>
<protein>
    <recommendedName>
        <fullName evidence="6">GRF-type domain-containing protein</fullName>
    </recommendedName>
</protein>
<accession>A0A8R7JVX0</accession>
<dbReference type="PANTHER" id="PTHR33680:SF7">
    <property type="entry name" value="OS02G0474200 PROTEIN"/>
    <property type="match status" value="1"/>
</dbReference>
<dbReference type="InterPro" id="IPR010666">
    <property type="entry name" value="Znf_GRF"/>
</dbReference>
<dbReference type="PANTHER" id="PTHR33680">
    <property type="entry name" value="OS07G0190500 PROTEIN"/>
    <property type="match status" value="1"/>
</dbReference>
<evidence type="ECO:0000313" key="7">
    <source>
        <dbReference type="EnsemblPlants" id="TuG1812G0100000429.01.T01"/>
    </source>
</evidence>
<dbReference type="GO" id="GO:0008270">
    <property type="term" value="F:zinc ion binding"/>
    <property type="evidence" value="ECO:0007669"/>
    <property type="project" value="UniProtKB-KW"/>
</dbReference>
<dbReference type="Pfam" id="PF06839">
    <property type="entry name" value="Zn_ribbon_GRF"/>
    <property type="match status" value="1"/>
</dbReference>
<evidence type="ECO:0000259" key="6">
    <source>
        <dbReference type="PROSITE" id="PS51999"/>
    </source>
</evidence>
<keyword evidence="5" id="KW-0472">Membrane</keyword>
<keyword evidence="3" id="KW-0862">Zinc</keyword>
<evidence type="ECO:0000256" key="3">
    <source>
        <dbReference type="ARBA" id="ARBA00022833"/>
    </source>
</evidence>
<sequence>MSSSSSPLVSLEEQPPLPLIICPFCNNGMVQWWVSRTSNNPGKHFYKCEHEWTHKCNFWKWEENYINIIRAKWPRLFTAPSREDRKFHCIIIVLLLVNLLALLFVCCKVA</sequence>
<reference evidence="7" key="3">
    <citation type="submission" date="2022-06" db="UniProtKB">
        <authorList>
            <consortium name="EnsemblPlants"/>
        </authorList>
    </citation>
    <scope>IDENTIFICATION</scope>
</reference>
<evidence type="ECO:0000256" key="2">
    <source>
        <dbReference type="ARBA" id="ARBA00022771"/>
    </source>
</evidence>
<dbReference type="Gramene" id="TuG1812G0100000429.01.T01">
    <property type="protein sequence ID" value="TuG1812G0100000429.01.T01"/>
    <property type="gene ID" value="TuG1812G0100000429.01"/>
</dbReference>
<dbReference type="Proteomes" id="UP000015106">
    <property type="component" value="Chromosome 1"/>
</dbReference>
<dbReference type="PROSITE" id="PS51999">
    <property type="entry name" value="ZF_GRF"/>
    <property type="match status" value="1"/>
</dbReference>
<dbReference type="EnsemblPlants" id="TuG1812G0100000429.01.T01">
    <property type="protein sequence ID" value="TuG1812G0100000429.01.T01"/>
    <property type="gene ID" value="TuG1812G0100000429.01"/>
</dbReference>
<reference evidence="8" key="1">
    <citation type="journal article" date="2013" name="Nature">
        <title>Draft genome of the wheat A-genome progenitor Triticum urartu.</title>
        <authorList>
            <person name="Ling H.Q."/>
            <person name="Zhao S."/>
            <person name="Liu D."/>
            <person name="Wang J."/>
            <person name="Sun H."/>
            <person name="Zhang C."/>
            <person name="Fan H."/>
            <person name="Li D."/>
            <person name="Dong L."/>
            <person name="Tao Y."/>
            <person name="Gao C."/>
            <person name="Wu H."/>
            <person name="Li Y."/>
            <person name="Cui Y."/>
            <person name="Guo X."/>
            <person name="Zheng S."/>
            <person name="Wang B."/>
            <person name="Yu K."/>
            <person name="Liang Q."/>
            <person name="Yang W."/>
            <person name="Lou X."/>
            <person name="Chen J."/>
            <person name="Feng M."/>
            <person name="Jian J."/>
            <person name="Zhang X."/>
            <person name="Luo G."/>
            <person name="Jiang Y."/>
            <person name="Liu J."/>
            <person name="Wang Z."/>
            <person name="Sha Y."/>
            <person name="Zhang B."/>
            <person name="Wu H."/>
            <person name="Tang D."/>
            <person name="Shen Q."/>
            <person name="Xue P."/>
            <person name="Zou S."/>
            <person name="Wang X."/>
            <person name="Liu X."/>
            <person name="Wang F."/>
            <person name="Yang Y."/>
            <person name="An X."/>
            <person name="Dong Z."/>
            <person name="Zhang K."/>
            <person name="Zhang X."/>
            <person name="Luo M.C."/>
            <person name="Dvorak J."/>
            <person name="Tong Y."/>
            <person name="Wang J."/>
            <person name="Yang H."/>
            <person name="Li Z."/>
            <person name="Wang D."/>
            <person name="Zhang A."/>
            <person name="Wang J."/>
        </authorList>
    </citation>
    <scope>NUCLEOTIDE SEQUENCE</scope>
    <source>
        <strain evidence="8">cv. G1812</strain>
    </source>
</reference>
<keyword evidence="1" id="KW-0479">Metal-binding</keyword>
<keyword evidence="2 4" id="KW-0863">Zinc-finger</keyword>
<feature type="transmembrane region" description="Helical" evidence="5">
    <location>
        <begin position="87"/>
        <end position="105"/>
    </location>
</feature>
<evidence type="ECO:0000313" key="8">
    <source>
        <dbReference type="Proteomes" id="UP000015106"/>
    </source>
</evidence>
<evidence type="ECO:0000256" key="1">
    <source>
        <dbReference type="ARBA" id="ARBA00022723"/>
    </source>
</evidence>
<feature type="domain" description="GRF-type" evidence="6">
    <location>
        <begin position="22"/>
        <end position="65"/>
    </location>
</feature>
<evidence type="ECO:0000256" key="5">
    <source>
        <dbReference type="SAM" id="Phobius"/>
    </source>
</evidence>
<reference evidence="7" key="2">
    <citation type="submission" date="2018-03" db="EMBL/GenBank/DDBJ databases">
        <title>The Triticum urartu genome reveals the dynamic nature of wheat genome evolution.</title>
        <authorList>
            <person name="Ling H."/>
            <person name="Ma B."/>
            <person name="Shi X."/>
            <person name="Liu H."/>
            <person name="Dong L."/>
            <person name="Sun H."/>
            <person name="Cao Y."/>
            <person name="Gao Q."/>
            <person name="Zheng S."/>
            <person name="Li Y."/>
            <person name="Yu Y."/>
            <person name="Du H."/>
            <person name="Qi M."/>
            <person name="Li Y."/>
            <person name="Yu H."/>
            <person name="Cui Y."/>
            <person name="Wang N."/>
            <person name="Chen C."/>
            <person name="Wu H."/>
            <person name="Zhao Y."/>
            <person name="Zhang J."/>
            <person name="Li Y."/>
            <person name="Zhou W."/>
            <person name="Zhang B."/>
            <person name="Hu W."/>
            <person name="Eijk M."/>
            <person name="Tang J."/>
            <person name="Witsenboer H."/>
            <person name="Zhao S."/>
            <person name="Li Z."/>
            <person name="Zhang A."/>
            <person name="Wang D."/>
            <person name="Liang C."/>
        </authorList>
    </citation>
    <scope>NUCLEOTIDE SEQUENCE [LARGE SCALE GENOMIC DNA]</scope>
    <source>
        <strain evidence="7">cv. G1812</strain>
    </source>
</reference>
<proteinExistence type="predicted"/>
<dbReference type="AlphaFoldDB" id="A0A8R7JVX0"/>
<evidence type="ECO:0000256" key="4">
    <source>
        <dbReference type="PROSITE-ProRule" id="PRU01343"/>
    </source>
</evidence>
<keyword evidence="5" id="KW-1133">Transmembrane helix</keyword>